<dbReference type="HOGENOM" id="CLU_041527_2_0_2"/>
<reference evidence="2 3" key="1">
    <citation type="journal article" date="2011" name="J. Bacteriol.">
        <title>Complete genome sequence of the thermoacidophilic crenarchaeon Thermoproteus uzoniensis 768-20.</title>
        <authorList>
            <person name="Mardanov A.V."/>
            <person name="Gumerov V.M."/>
            <person name="Beletsky A.V."/>
            <person name="Prokofeva M.I."/>
            <person name="Bonch-Osmolovskaya E.A."/>
            <person name="Ravin N.V."/>
            <person name="Skryabin K.G."/>
        </authorList>
    </citation>
    <scope>NUCLEOTIDE SEQUENCE [LARGE SCALE GENOMIC DNA]</scope>
    <source>
        <strain evidence="2 3">768-20</strain>
    </source>
</reference>
<dbReference type="RefSeq" id="WP_013680675.1">
    <property type="nucleotide sequence ID" value="NC_015315.1"/>
</dbReference>
<accession>F2L4A8</accession>
<feature type="domain" description="AAA+ ATPase" evidence="1">
    <location>
        <begin position="45"/>
        <end position="177"/>
    </location>
</feature>
<gene>
    <name evidence="2" type="ordered locus">TUZN_1880</name>
</gene>
<keyword evidence="3" id="KW-1185">Reference proteome</keyword>
<dbReference type="PANTHER" id="PTHR33295:SF18">
    <property type="entry name" value="AAA+ ATPASE DOMAIN-CONTAINING PROTEIN"/>
    <property type="match status" value="1"/>
</dbReference>
<proteinExistence type="predicted"/>
<dbReference type="InterPro" id="IPR041682">
    <property type="entry name" value="AAA_14"/>
</dbReference>
<organism evidence="2 3">
    <name type="scientific">Thermoproteus uzoniensis (strain 768-20)</name>
    <dbReference type="NCBI Taxonomy" id="999630"/>
    <lineage>
        <taxon>Archaea</taxon>
        <taxon>Thermoproteota</taxon>
        <taxon>Thermoprotei</taxon>
        <taxon>Thermoproteales</taxon>
        <taxon>Thermoproteaceae</taxon>
        <taxon>Thermoproteus</taxon>
    </lineage>
</organism>
<dbReference type="SUPFAM" id="SSF52540">
    <property type="entry name" value="P-loop containing nucleoside triphosphate hydrolases"/>
    <property type="match status" value="1"/>
</dbReference>
<dbReference type="STRING" id="999630.TUZN_1880"/>
<dbReference type="eggNOG" id="arCOG03167">
    <property type="taxonomic scope" value="Archaea"/>
</dbReference>
<dbReference type="KEGG" id="tuz:TUZN_1880"/>
<evidence type="ECO:0000313" key="3">
    <source>
        <dbReference type="Proteomes" id="UP000008138"/>
    </source>
</evidence>
<dbReference type="InterPro" id="IPR027417">
    <property type="entry name" value="P-loop_NTPase"/>
</dbReference>
<evidence type="ECO:0000259" key="1">
    <source>
        <dbReference type="SMART" id="SM00382"/>
    </source>
</evidence>
<dbReference type="PANTHER" id="PTHR33295">
    <property type="entry name" value="ATPASE"/>
    <property type="match status" value="1"/>
</dbReference>
<reference key="2">
    <citation type="submission" date="2011-03" db="EMBL/GenBank/DDBJ databases">
        <title>Complete genome sequence of the thermoacidophilic crenarchaeon Thermoproteus uzoniensis 768-20.</title>
        <authorList>
            <person name="Mardanov A.V."/>
            <person name="Gumerov V.M."/>
            <person name="Beletsky A.V."/>
            <person name="Prokofeva M.I."/>
            <person name="Bonch-Osmolovskaya E.A."/>
            <person name="Ravin N.V."/>
            <person name="Skryabin K.G."/>
        </authorList>
    </citation>
    <scope>NUCLEOTIDE SEQUENCE</scope>
    <source>
        <strain>768-20</strain>
    </source>
</reference>
<name>F2L4A8_THEU7</name>
<dbReference type="Gene3D" id="3.40.50.300">
    <property type="entry name" value="P-loop containing nucleotide triphosphate hydrolases"/>
    <property type="match status" value="1"/>
</dbReference>
<dbReference type="Proteomes" id="UP000008138">
    <property type="component" value="Chromosome"/>
</dbReference>
<dbReference type="InterPro" id="IPR003593">
    <property type="entry name" value="AAA+_ATPase"/>
</dbReference>
<dbReference type="EMBL" id="CP002590">
    <property type="protein sequence ID" value="AEA13340.1"/>
    <property type="molecule type" value="Genomic_DNA"/>
</dbReference>
<sequence>MELVDKSNPWWWDPEWHTRDPHISAWEAQRVKWTPQWLREIPLEEPSLTFVYGPRQIGKTTGLKLLIKRLVDERGPRSVAYLDLDVMASLAEFRQTLEYLVREKRRLGVRRLVLILDEVTAVEGWWRVLKYFIDSGDLRGDVVIASGSSAVGLAKTPERFPGRRGAGRDIVVLPLSFPQYVEARGFDKRRAAADPATASALFEDYLRTGGFPKSINCHPDAERSLMDALISEAYRHGKSPRLLQDILGAIVDAAPGPTSYHAVAQELGISHNTVREYVEFLQDIFVIGVSHLRSGGKIYRRKEKKLFFRDPFVYRTAALWTGRQYRQEAALEHVIAEHLYRKWGEIYYERNKAEVDAVAGPLRVEVKLSRPRRSYPPDVVVVTMENAPRFLLEL</sequence>
<dbReference type="SMART" id="SM00382">
    <property type="entry name" value="AAA"/>
    <property type="match status" value="1"/>
</dbReference>
<dbReference type="InterPro" id="IPR025420">
    <property type="entry name" value="DUF4143"/>
</dbReference>
<dbReference type="GeneID" id="10361393"/>
<evidence type="ECO:0000313" key="2">
    <source>
        <dbReference type="EMBL" id="AEA13340.1"/>
    </source>
</evidence>
<dbReference type="Pfam" id="PF13635">
    <property type="entry name" value="DUF4143"/>
    <property type="match status" value="1"/>
</dbReference>
<dbReference type="Pfam" id="PF13173">
    <property type="entry name" value="AAA_14"/>
    <property type="match status" value="1"/>
</dbReference>
<dbReference type="AlphaFoldDB" id="F2L4A8"/>
<protein>
    <submittedName>
        <fullName evidence="2">DEXX-box atpase</fullName>
    </submittedName>
</protein>
<dbReference type="OrthoDB" id="27235at2157"/>